<proteinExistence type="inferred from homology"/>
<dbReference type="InterPro" id="IPR001851">
    <property type="entry name" value="ABC_transp_permease"/>
</dbReference>
<dbReference type="GO" id="GO:0022857">
    <property type="term" value="F:transmembrane transporter activity"/>
    <property type="evidence" value="ECO:0007669"/>
    <property type="project" value="InterPro"/>
</dbReference>
<accession>A0A399G4Y2</accession>
<evidence type="ECO:0000313" key="10">
    <source>
        <dbReference type="Proteomes" id="UP000265719"/>
    </source>
</evidence>
<evidence type="ECO:0000256" key="1">
    <source>
        <dbReference type="ARBA" id="ARBA00004651"/>
    </source>
</evidence>
<evidence type="ECO:0000256" key="3">
    <source>
        <dbReference type="ARBA" id="ARBA00022475"/>
    </source>
</evidence>
<evidence type="ECO:0000256" key="7">
    <source>
        <dbReference type="ARBA" id="ARBA00023136"/>
    </source>
</evidence>
<dbReference type="OrthoDB" id="9807115at2"/>
<dbReference type="GO" id="GO:0005886">
    <property type="term" value="C:plasma membrane"/>
    <property type="evidence" value="ECO:0007669"/>
    <property type="project" value="UniProtKB-SubCell"/>
</dbReference>
<keyword evidence="2" id="KW-0813">Transport</keyword>
<name>A0A399G4Y2_9ACTN</name>
<dbReference type="NCBIfam" id="TIGR03409">
    <property type="entry name" value="urea_trans_UrtB"/>
    <property type="match status" value="1"/>
</dbReference>
<dbReference type="EMBL" id="CP063196">
    <property type="protein sequence ID" value="UOE21017.1"/>
    <property type="molecule type" value="Genomic_DNA"/>
</dbReference>
<keyword evidence="5" id="KW-0029">Amino-acid transport</keyword>
<keyword evidence="3" id="KW-1003">Cell membrane</keyword>
<dbReference type="Proteomes" id="UP000265719">
    <property type="component" value="Chromosome"/>
</dbReference>
<gene>
    <name evidence="9" type="primary">urtB</name>
    <name evidence="9" type="ORF">NI17_007615</name>
</gene>
<reference evidence="9" key="1">
    <citation type="submission" date="2020-10" db="EMBL/GenBank/DDBJ databases">
        <title>De novo genome project of the cellulose decomposer Thermobifida halotolerans type strain.</title>
        <authorList>
            <person name="Nagy I."/>
            <person name="Horvath B."/>
            <person name="Kukolya J."/>
            <person name="Nagy I."/>
            <person name="Orsini M."/>
        </authorList>
    </citation>
    <scope>NUCLEOTIDE SEQUENCE</scope>
    <source>
        <strain evidence="9">DSM 44931</strain>
    </source>
</reference>
<keyword evidence="6" id="KW-1133">Transmembrane helix</keyword>
<protein>
    <submittedName>
        <fullName evidence="9">Urea ABC transporter permease subunit UrtB</fullName>
    </submittedName>
</protein>
<evidence type="ECO:0000256" key="5">
    <source>
        <dbReference type="ARBA" id="ARBA00022970"/>
    </source>
</evidence>
<dbReference type="AlphaFoldDB" id="A0A399G4Y2"/>
<evidence type="ECO:0000256" key="4">
    <source>
        <dbReference type="ARBA" id="ARBA00022692"/>
    </source>
</evidence>
<dbReference type="PANTHER" id="PTHR11795">
    <property type="entry name" value="BRANCHED-CHAIN AMINO ACID TRANSPORT SYSTEM PERMEASE PROTEIN LIVH"/>
    <property type="match status" value="1"/>
</dbReference>
<keyword evidence="4" id="KW-0812">Transmembrane</keyword>
<keyword evidence="7" id="KW-0472">Membrane</keyword>
<organism evidence="9 10">
    <name type="scientific">Thermobifida halotolerans</name>
    <dbReference type="NCBI Taxonomy" id="483545"/>
    <lineage>
        <taxon>Bacteria</taxon>
        <taxon>Bacillati</taxon>
        <taxon>Actinomycetota</taxon>
        <taxon>Actinomycetes</taxon>
        <taxon>Streptosporangiales</taxon>
        <taxon>Nocardiopsidaceae</taxon>
        <taxon>Thermobifida</taxon>
    </lineage>
</organism>
<keyword evidence="10" id="KW-1185">Reference proteome</keyword>
<dbReference type="Pfam" id="PF02653">
    <property type="entry name" value="BPD_transp_2"/>
    <property type="match status" value="1"/>
</dbReference>
<dbReference type="GO" id="GO:0006865">
    <property type="term" value="P:amino acid transport"/>
    <property type="evidence" value="ECO:0007669"/>
    <property type="project" value="UniProtKB-KW"/>
</dbReference>
<evidence type="ECO:0000256" key="8">
    <source>
        <dbReference type="ARBA" id="ARBA00037998"/>
    </source>
</evidence>
<dbReference type="KEGG" id="thao:NI17_007615"/>
<dbReference type="CDD" id="cd06582">
    <property type="entry name" value="TM_PBP1_LivH_like"/>
    <property type="match status" value="1"/>
</dbReference>
<sequence>MDAINQLLAQLPVGLSIGAVLLLAALGLNFTFGQMGVINMAHGEFIMVGAYTAFVMQAWVGLPASYSLLVALPVAFLVTGLLGLALEAGLIRRFYGRPLDTLLLTFGIGLVLQQLARDVFGAPNVSVPAPAWLAGGATVAGMQLPHARMFILALAAVCVAAIAYYLNRSRSGRRMRAVIHNRDLAAVSGIATRRVDATTFFLGSGLAGIAGVALTLIGPTGPTTGTNYIVDAFLVVVVGGLGQLRGTVLAALALGLLNALVEPWSGASLAKVIVFAAIIVFLQLRPQGMFTVRTRALT</sequence>
<evidence type="ECO:0000256" key="2">
    <source>
        <dbReference type="ARBA" id="ARBA00022448"/>
    </source>
</evidence>
<evidence type="ECO:0000313" key="9">
    <source>
        <dbReference type="EMBL" id="UOE21017.1"/>
    </source>
</evidence>
<comment type="subcellular location">
    <subcellularLocation>
        <location evidence="1">Cell membrane</location>
        <topology evidence="1">Multi-pass membrane protein</topology>
    </subcellularLocation>
</comment>
<comment type="similarity">
    <text evidence="8">Belongs to the binding-protein-dependent transport system permease family. LivHM subfamily.</text>
</comment>
<evidence type="ECO:0000256" key="6">
    <source>
        <dbReference type="ARBA" id="ARBA00022989"/>
    </source>
</evidence>
<dbReference type="InterPro" id="IPR052157">
    <property type="entry name" value="BCAA_transport_permease"/>
</dbReference>
<dbReference type="InterPro" id="IPR017779">
    <property type="entry name" value="ABC_UrtB_bac"/>
</dbReference>
<dbReference type="PANTHER" id="PTHR11795:SF447">
    <property type="entry name" value="ABC TRANSPORTER PERMEASE PROTEIN"/>
    <property type="match status" value="1"/>
</dbReference>